<evidence type="ECO:0000313" key="1">
    <source>
        <dbReference type="EMBL" id="KMZ72243.1"/>
    </source>
</evidence>
<reference evidence="2" key="1">
    <citation type="journal article" date="2016" name="Nature">
        <title>The genome of the seagrass Zostera marina reveals angiosperm adaptation to the sea.</title>
        <authorList>
            <person name="Olsen J.L."/>
            <person name="Rouze P."/>
            <person name="Verhelst B."/>
            <person name="Lin Y.-C."/>
            <person name="Bayer T."/>
            <person name="Collen J."/>
            <person name="Dattolo E."/>
            <person name="De Paoli E."/>
            <person name="Dittami S."/>
            <person name="Maumus F."/>
            <person name="Michel G."/>
            <person name="Kersting A."/>
            <person name="Lauritano C."/>
            <person name="Lohaus R."/>
            <person name="Toepel M."/>
            <person name="Tonon T."/>
            <person name="Vanneste K."/>
            <person name="Amirebrahimi M."/>
            <person name="Brakel J."/>
            <person name="Bostroem C."/>
            <person name="Chovatia M."/>
            <person name="Grimwood J."/>
            <person name="Jenkins J.W."/>
            <person name="Jueterbock A."/>
            <person name="Mraz A."/>
            <person name="Stam W.T."/>
            <person name="Tice H."/>
            <person name="Bornberg-Bauer E."/>
            <person name="Green P.J."/>
            <person name="Pearson G.A."/>
            <person name="Procaccini G."/>
            <person name="Duarte C.M."/>
            <person name="Schmutz J."/>
            <person name="Reusch T.B.H."/>
            <person name="Van de Peer Y."/>
        </authorList>
    </citation>
    <scope>NUCLEOTIDE SEQUENCE [LARGE SCALE GENOMIC DNA]</scope>
    <source>
        <strain evidence="2">cv. Finnish</strain>
    </source>
</reference>
<sequence>MRYTKVIFTVINSKIQGKENYFMEPARKLQLFNCSANLIEVNPVFLCLSDVHQIDFAFLFIT</sequence>
<comment type="caution">
    <text evidence="1">The sequence shown here is derived from an EMBL/GenBank/DDBJ whole genome shotgun (WGS) entry which is preliminary data.</text>
</comment>
<gene>
    <name evidence="1" type="ORF">ZOSMA_169G00350</name>
</gene>
<dbReference type="EMBL" id="LFYR01000642">
    <property type="protein sequence ID" value="KMZ72243.1"/>
    <property type="molecule type" value="Genomic_DNA"/>
</dbReference>
<organism evidence="1 2">
    <name type="scientific">Zostera marina</name>
    <name type="common">Eelgrass</name>
    <dbReference type="NCBI Taxonomy" id="29655"/>
    <lineage>
        <taxon>Eukaryota</taxon>
        <taxon>Viridiplantae</taxon>
        <taxon>Streptophyta</taxon>
        <taxon>Embryophyta</taxon>
        <taxon>Tracheophyta</taxon>
        <taxon>Spermatophyta</taxon>
        <taxon>Magnoliopsida</taxon>
        <taxon>Liliopsida</taxon>
        <taxon>Zosteraceae</taxon>
        <taxon>Zostera</taxon>
    </lineage>
</organism>
<evidence type="ECO:0000313" key="2">
    <source>
        <dbReference type="Proteomes" id="UP000036987"/>
    </source>
</evidence>
<protein>
    <submittedName>
        <fullName evidence="1">Uncharacterized protein</fullName>
    </submittedName>
</protein>
<proteinExistence type="predicted"/>
<accession>A0A0K9PT71</accession>
<dbReference type="Proteomes" id="UP000036987">
    <property type="component" value="Unassembled WGS sequence"/>
</dbReference>
<dbReference type="AlphaFoldDB" id="A0A0K9PT71"/>
<keyword evidence="2" id="KW-1185">Reference proteome</keyword>
<name>A0A0K9PT71_ZOSMR</name>